<keyword evidence="1" id="KW-0812">Transmembrane</keyword>
<name>A0A6A6Z6X5_9PEZI</name>
<protein>
    <submittedName>
        <fullName evidence="2 4">Uncharacterized protein</fullName>
    </submittedName>
</protein>
<evidence type="ECO:0000313" key="4">
    <source>
        <dbReference type="RefSeq" id="XP_033583018.1"/>
    </source>
</evidence>
<organism evidence="2">
    <name type="scientific">Mytilinidion resinicola</name>
    <dbReference type="NCBI Taxonomy" id="574789"/>
    <lineage>
        <taxon>Eukaryota</taxon>
        <taxon>Fungi</taxon>
        <taxon>Dikarya</taxon>
        <taxon>Ascomycota</taxon>
        <taxon>Pezizomycotina</taxon>
        <taxon>Dothideomycetes</taxon>
        <taxon>Pleosporomycetidae</taxon>
        <taxon>Mytilinidiales</taxon>
        <taxon>Mytilinidiaceae</taxon>
        <taxon>Mytilinidion</taxon>
    </lineage>
</organism>
<dbReference type="AlphaFoldDB" id="A0A6A6Z6X5"/>
<keyword evidence="3" id="KW-1185">Reference proteome</keyword>
<evidence type="ECO:0000313" key="2">
    <source>
        <dbReference type="EMBL" id="KAF2816054.1"/>
    </source>
</evidence>
<proteinExistence type="predicted"/>
<evidence type="ECO:0000313" key="3">
    <source>
        <dbReference type="Proteomes" id="UP000504636"/>
    </source>
</evidence>
<evidence type="ECO:0000256" key="1">
    <source>
        <dbReference type="SAM" id="Phobius"/>
    </source>
</evidence>
<dbReference type="RefSeq" id="XP_033583018.1">
    <property type="nucleotide sequence ID" value="XM_033718809.1"/>
</dbReference>
<feature type="transmembrane region" description="Helical" evidence="1">
    <location>
        <begin position="41"/>
        <end position="64"/>
    </location>
</feature>
<dbReference type="EMBL" id="MU003693">
    <property type="protein sequence ID" value="KAF2816054.1"/>
    <property type="molecule type" value="Genomic_DNA"/>
</dbReference>
<reference evidence="4" key="3">
    <citation type="submission" date="2025-04" db="UniProtKB">
        <authorList>
            <consortium name="RefSeq"/>
        </authorList>
    </citation>
    <scope>IDENTIFICATION</scope>
    <source>
        <strain evidence="4">CBS 304.34</strain>
    </source>
</reference>
<sequence>MLPKPHPVRKVSTSPISETDSPYELQAVNASESLGRKSVKLIPIVIVEAGHEVVIIFVIIIVNLSRIHNRNCSR</sequence>
<keyword evidence="1" id="KW-1133">Transmembrane helix</keyword>
<accession>A0A6A6Z6X5</accession>
<reference evidence="2 4" key="1">
    <citation type="journal article" date="2020" name="Stud. Mycol.">
        <title>101 Dothideomycetes genomes: a test case for predicting lifestyles and emergence of pathogens.</title>
        <authorList>
            <person name="Haridas S."/>
            <person name="Albert R."/>
            <person name="Binder M."/>
            <person name="Bloem J."/>
            <person name="Labutti K."/>
            <person name="Salamov A."/>
            <person name="Andreopoulos B."/>
            <person name="Baker S."/>
            <person name="Barry K."/>
            <person name="Bills G."/>
            <person name="Bluhm B."/>
            <person name="Cannon C."/>
            <person name="Castanera R."/>
            <person name="Culley D."/>
            <person name="Daum C."/>
            <person name="Ezra D."/>
            <person name="Gonzalez J."/>
            <person name="Henrissat B."/>
            <person name="Kuo A."/>
            <person name="Liang C."/>
            <person name="Lipzen A."/>
            <person name="Lutzoni F."/>
            <person name="Magnuson J."/>
            <person name="Mondo S."/>
            <person name="Nolan M."/>
            <person name="Ohm R."/>
            <person name="Pangilinan J."/>
            <person name="Park H.-J."/>
            <person name="Ramirez L."/>
            <person name="Alfaro M."/>
            <person name="Sun H."/>
            <person name="Tritt A."/>
            <person name="Yoshinaga Y."/>
            <person name="Zwiers L.-H."/>
            <person name="Turgeon B."/>
            <person name="Goodwin S."/>
            <person name="Spatafora J."/>
            <person name="Crous P."/>
            <person name="Grigoriev I."/>
        </authorList>
    </citation>
    <scope>NUCLEOTIDE SEQUENCE</scope>
    <source>
        <strain evidence="2 4">CBS 304.34</strain>
    </source>
</reference>
<reference evidence="4" key="2">
    <citation type="submission" date="2020-04" db="EMBL/GenBank/DDBJ databases">
        <authorList>
            <consortium name="NCBI Genome Project"/>
        </authorList>
    </citation>
    <scope>NUCLEOTIDE SEQUENCE</scope>
    <source>
        <strain evidence="4">CBS 304.34</strain>
    </source>
</reference>
<dbReference type="GeneID" id="54459702"/>
<gene>
    <name evidence="2 4" type="ORF">BDZ99DRAFT_457965</name>
</gene>
<keyword evidence="1" id="KW-0472">Membrane</keyword>
<dbReference type="Proteomes" id="UP000504636">
    <property type="component" value="Unplaced"/>
</dbReference>